<sequence length="142" mass="15619">MPRSRAWCALRWLSSKVYAKAPLQTSSSEHVLGCPKPERNAATAAPRLGRIDHCMTAGTADRGSSDPSHCMLRGPSTASWTAQHPTTNTLTLSPADIQKQKTSLIEPLRQKQRTLEARRAIPRLDPLPKSLPSKSLLERAPF</sequence>
<feature type="compositionally biased region" description="Polar residues" evidence="1">
    <location>
        <begin position="76"/>
        <end position="89"/>
    </location>
</feature>
<dbReference type="EMBL" id="JAVFKD010000004">
    <property type="protein sequence ID" value="KAK5995072.1"/>
    <property type="molecule type" value="Genomic_DNA"/>
</dbReference>
<evidence type="ECO:0000256" key="1">
    <source>
        <dbReference type="SAM" id="MobiDB-lite"/>
    </source>
</evidence>
<evidence type="ECO:0000313" key="2">
    <source>
        <dbReference type="EMBL" id="KAK5995072.1"/>
    </source>
</evidence>
<keyword evidence="3" id="KW-1185">Reference proteome</keyword>
<name>A0ABR0SSZ5_9HYPO</name>
<feature type="region of interest" description="Disordered" evidence="1">
    <location>
        <begin position="104"/>
        <end position="142"/>
    </location>
</feature>
<comment type="caution">
    <text evidence="2">The sequence shown here is derived from an EMBL/GenBank/DDBJ whole genome shotgun (WGS) entry which is preliminary data.</text>
</comment>
<organism evidence="2 3">
    <name type="scientific">Cladobotryum mycophilum</name>
    <dbReference type="NCBI Taxonomy" id="491253"/>
    <lineage>
        <taxon>Eukaryota</taxon>
        <taxon>Fungi</taxon>
        <taxon>Dikarya</taxon>
        <taxon>Ascomycota</taxon>
        <taxon>Pezizomycotina</taxon>
        <taxon>Sordariomycetes</taxon>
        <taxon>Hypocreomycetidae</taxon>
        <taxon>Hypocreales</taxon>
        <taxon>Hypocreaceae</taxon>
        <taxon>Cladobotryum</taxon>
    </lineage>
</organism>
<proteinExistence type="predicted"/>
<accession>A0ABR0SSZ5</accession>
<reference evidence="2 3" key="1">
    <citation type="submission" date="2024-01" db="EMBL/GenBank/DDBJ databases">
        <title>Complete genome of Cladobotryum mycophilum ATHUM6906.</title>
        <authorList>
            <person name="Christinaki A.C."/>
            <person name="Myridakis A.I."/>
            <person name="Kouvelis V.N."/>
        </authorList>
    </citation>
    <scope>NUCLEOTIDE SEQUENCE [LARGE SCALE GENOMIC DNA]</scope>
    <source>
        <strain evidence="2 3">ATHUM6906</strain>
    </source>
</reference>
<feature type="region of interest" description="Disordered" evidence="1">
    <location>
        <begin position="58"/>
        <end position="89"/>
    </location>
</feature>
<protein>
    <submittedName>
        <fullName evidence="2">Uncharacterized protein</fullName>
    </submittedName>
</protein>
<gene>
    <name evidence="2" type="ORF">PT974_03465</name>
</gene>
<dbReference type="Proteomes" id="UP001338125">
    <property type="component" value="Unassembled WGS sequence"/>
</dbReference>
<evidence type="ECO:0000313" key="3">
    <source>
        <dbReference type="Proteomes" id="UP001338125"/>
    </source>
</evidence>